<dbReference type="AlphaFoldDB" id="A0A447TCY3"/>
<sequence length="94" mass="11344">MRLAWDENIDLTYVTDAYGRTTEYYFDEKGYNYRIVYPDHKEEWFEFDDDKKLLSHIRPDGTQDSYDYDANGNLIWHERADGSEVRFATTNRTI</sequence>
<protein>
    <submittedName>
        <fullName evidence="1">Cell wall-associated polypeptide CWBP200</fullName>
    </submittedName>
</protein>
<gene>
    <name evidence="1" type="primary">wapA_3</name>
    <name evidence="1" type="ORF">NCTC9695_03203</name>
</gene>
<dbReference type="Proteomes" id="UP000275777">
    <property type="component" value="Chromosome"/>
</dbReference>
<proteinExistence type="predicted"/>
<organism evidence="1 2">
    <name type="scientific">Chromobacterium violaceum</name>
    <dbReference type="NCBI Taxonomy" id="536"/>
    <lineage>
        <taxon>Bacteria</taxon>
        <taxon>Pseudomonadati</taxon>
        <taxon>Pseudomonadota</taxon>
        <taxon>Betaproteobacteria</taxon>
        <taxon>Neisseriales</taxon>
        <taxon>Chromobacteriaceae</taxon>
        <taxon>Chromobacterium</taxon>
    </lineage>
</organism>
<evidence type="ECO:0000313" key="2">
    <source>
        <dbReference type="Proteomes" id="UP000275777"/>
    </source>
</evidence>
<dbReference type="Pfam" id="PF05593">
    <property type="entry name" value="RHS_repeat"/>
    <property type="match status" value="1"/>
</dbReference>
<dbReference type="InterPro" id="IPR031325">
    <property type="entry name" value="RHS_repeat"/>
</dbReference>
<name>A0A447TCY3_CHRVL</name>
<dbReference type="Gene3D" id="2.180.10.10">
    <property type="entry name" value="RHS repeat-associated core"/>
    <property type="match status" value="1"/>
</dbReference>
<evidence type="ECO:0000313" key="1">
    <source>
        <dbReference type="EMBL" id="VEB42752.1"/>
    </source>
</evidence>
<dbReference type="EMBL" id="LR134182">
    <property type="protein sequence ID" value="VEB42752.1"/>
    <property type="molecule type" value="Genomic_DNA"/>
</dbReference>
<dbReference type="NCBIfam" id="TIGR01643">
    <property type="entry name" value="YD_repeat_2x"/>
    <property type="match status" value="1"/>
</dbReference>
<reference evidence="1 2" key="1">
    <citation type="submission" date="2018-12" db="EMBL/GenBank/DDBJ databases">
        <authorList>
            <consortium name="Pathogen Informatics"/>
        </authorList>
    </citation>
    <scope>NUCLEOTIDE SEQUENCE [LARGE SCALE GENOMIC DNA]</scope>
    <source>
        <strain evidence="1 2">NCTC9695</strain>
    </source>
</reference>
<accession>A0A447TCY3</accession>
<dbReference type="InterPro" id="IPR006530">
    <property type="entry name" value="YD"/>
</dbReference>